<proteinExistence type="predicted"/>
<organism evidence="8 9">
    <name type="scientific">Streblomastix strix</name>
    <dbReference type="NCBI Taxonomy" id="222440"/>
    <lineage>
        <taxon>Eukaryota</taxon>
        <taxon>Metamonada</taxon>
        <taxon>Preaxostyla</taxon>
        <taxon>Oxymonadida</taxon>
        <taxon>Streblomastigidae</taxon>
        <taxon>Streblomastix</taxon>
    </lineage>
</organism>
<reference evidence="8 9" key="1">
    <citation type="submission" date="2019-03" db="EMBL/GenBank/DDBJ databases">
        <title>Single cell metagenomics reveals metabolic interactions within the superorganism composed of flagellate Streblomastix strix and complex community of Bacteroidetes bacteria on its surface.</title>
        <authorList>
            <person name="Treitli S.C."/>
            <person name="Kolisko M."/>
            <person name="Husnik F."/>
            <person name="Keeling P."/>
            <person name="Hampl V."/>
        </authorList>
    </citation>
    <scope>NUCLEOTIDE SEQUENCE [LARGE SCALE GENOMIC DNA]</scope>
    <source>
        <strain evidence="8">ST1C</strain>
    </source>
</reference>
<dbReference type="PANTHER" id="PTHR32522:SF3">
    <property type="entry name" value="ABC3 TRANSPORTER PERMEASE PROTEIN DOMAIN-CONTAINING PROTEIN"/>
    <property type="match status" value="1"/>
</dbReference>
<evidence type="ECO:0000256" key="1">
    <source>
        <dbReference type="ARBA" id="ARBA00004651"/>
    </source>
</evidence>
<gene>
    <name evidence="8" type="ORF">EZS28_038112</name>
</gene>
<sequence>MKYGFRNNESNEALPGVLQMLENQEVEFEVIDISENNLGKASQDSSLYVEYAPFWEHIVDNSIPPDVRSILPRKQWLMEDDIQKRDKCKSPLFDYAQRIVFALPGTRTDSYLSFDVNSIKRKIIEWSDPIIYALRFDELRVVTDLIYIDTRTYELGIQRMIGLDRKGVIGVLITQALLYSVPAIIIGLILAIIFNIVAMTIVQNISSIPLNKMLTPASFLISILVSITISIIASIFPIRQALSQNLHDSIDVHHTKIQSIKINIERANYLKKPWTILLSGVILVGVGSGILILFPLSLMSGNSSLLSVVLYSLMMMILIGLVVLTLNIEFVFERIIAYVFLCWETKAVKFIALKNLTAHRIRNRKTTLLFSITLSFIVFINVMINLQLSLMIDQNYHSYGGDIRARVDTGSDVQLPISGTNYSPNSVYIEQPELLENLIRQNFSDIVQEI</sequence>
<dbReference type="Proteomes" id="UP000324800">
    <property type="component" value="Unassembled WGS sequence"/>
</dbReference>
<protein>
    <submittedName>
        <fullName evidence="8">Putative DUF214 family protein</fullName>
    </submittedName>
</protein>
<accession>A0A5J4U8Y7</accession>
<dbReference type="AlphaFoldDB" id="A0A5J4U8Y7"/>
<feature type="transmembrane region" description="Helical" evidence="6">
    <location>
        <begin position="217"/>
        <end position="238"/>
    </location>
</feature>
<dbReference type="Pfam" id="PF02687">
    <property type="entry name" value="FtsX"/>
    <property type="match status" value="1"/>
</dbReference>
<evidence type="ECO:0000313" key="8">
    <source>
        <dbReference type="EMBL" id="KAA6366361.1"/>
    </source>
</evidence>
<dbReference type="EMBL" id="SNRW01019456">
    <property type="protein sequence ID" value="KAA6366361.1"/>
    <property type="molecule type" value="Genomic_DNA"/>
</dbReference>
<feature type="non-terminal residue" evidence="8">
    <location>
        <position position="450"/>
    </location>
</feature>
<dbReference type="PANTHER" id="PTHR32522">
    <property type="match status" value="1"/>
</dbReference>
<feature type="transmembrane region" description="Helical" evidence="6">
    <location>
        <begin position="308"/>
        <end position="328"/>
    </location>
</feature>
<name>A0A5J4U8Y7_9EUKA</name>
<feature type="domain" description="ABC3 transporter permease C-terminal" evidence="7">
    <location>
        <begin position="145"/>
        <end position="245"/>
    </location>
</feature>
<comment type="caution">
    <text evidence="8">The sequence shown here is derived from an EMBL/GenBank/DDBJ whole genome shotgun (WGS) entry which is preliminary data.</text>
</comment>
<feature type="transmembrane region" description="Helical" evidence="6">
    <location>
        <begin position="368"/>
        <end position="388"/>
    </location>
</feature>
<dbReference type="GO" id="GO:0005886">
    <property type="term" value="C:plasma membrane"/>
    <property type="evidence" value="ECO:0007669"/>
    <property type="project" value="UniProtKB-SubCell"/>
</dbReference>
<dbReference type="InterPro" id="IPR003838">
    <property type="entry name" value="ABC3_permease_C"/>
</dbReference>
<keyword evidence="4 6" id="KW-1133">Transmembrane helix</keyword>
<keyword evidence="3 6" id="KW-0812">Transmembrane</keyword>
<evidence type="ECO:0000256" key="4">
    <source>
        <dbReference type="ARBA" id="ARBA00022989"/>
    </source>
</evidence>
<evidence type="ECO:0000256" key="6">
    <source>
        <dbReference type="SAM" id="Phobius"/>
    </source>
</evidence>
<evidence type="ECO:0000256" key="3">
    <source>
        <dbReference type="ARBA" id="ARBA00022692"/>
    </source>
</evidence>
<evidence type="ECO:0000256" key="5">
    <source>
        <dbReference type="ARBA" id="ARBA00023136"/>
    </source>
</evidence>
<feature type="transmembrane region" description="Helical" evidence="6">
    <location>
        <begin position="274"/>
        <end position="296"/>
    </location>
</feature>
<feature type="transmembrane region" description="Helical" evidence="6">
    <location>
        <begin position="168"/>
        <end position="197"/>
    </location>
</feature>
<dbReference type="OrthoDB" id="2126250at2759"/>
<keyword evidence="5 6" id="KW-0472">Membrane</keyword>
<keyword evidence="2" id="KW-1003">Cell membrane</keyword>
<comment type="subcellular location">
    <subcellularLocation>
        <location evidence="1">Cell membrane</location>
        <topology evidence="1">Multi-pass membrane protein</topology>
    </subcellularLocation>
</comment>
<evidence type="ECO:0000256" key="2">
    <source>
        <dbReference type="ARBA" id="ARBA00022475"/>
    </source>
</evidence>
<evidence type="ECO:0000259" key="7">
    <source>
        <dbReference type="Pfam" id="PF02687"/>
    </source>
</evidence>
<evidence type="ECO:0000313" key="9">
    <source>
        <dbReference type="Proteomes" id="UP000324800"/>
    </source>
</evidence>